<evidence type="ECO:0000313" key="1">
    <source>
        <dbReference type="EMBL" id="HIX57110.1"/>
    </source>
</evidence>
<sequence>MITLFAALFILSVVSLSLFFLVKPTPKAALVAVHANNMQDTKHLAE</sequence>
<accession>A0A9D1WDD6</accession>
<reference evidence="1" key="2">
    <citation type="submission" date="2021-04" db="EMBL/GenBank/DDBJ databases">
        <authorList>
            <person name="Gilroy R."/>
        </authorList>
    </citation>
    <scope>NUCLEOTIDE SEQUENCE</scope>
    <source>
        <strain evidence="1">USASDec5-558</strain>
    </source>
</reference>
<reference evidence="1" key="1">
    <citation type="journal article" date="2021" name="PeerJ">
        <title>Extensive microbial diversity within the chicken gut microbiome revealed by metagenomics and culture.</title>
        <authorList>
            <person name="Gilroy R."/>
            <person name="Ravi A."/>
            <person name="Getino M."/>
            <person name="Pursley I."/>
            <person name="Horton D.L."/>
            <person name="Alikhan N.F."/>
            <person name="Baker D."/>
            <person name="Gharbi K."/>
            <person name="Hall N."/>
            <person name="Watson M."/>
            <person name="Adriaenssens E.M."/>
            <person name="Foster-Nyarko E."/>
            <person name="Jarju S."/>
            <person name="Secka A."/>
            <person name="Antonio M."/>
            <person name="Oren A."/>
            <person name="Chaudhuri R.R."/>
            <person name="La Ragione R."/>
            <person name="Hildebrand F."/>
            <person name="Pallen M.J."/>
        </authorList>
    </citation>
    <scope>NUCLEOTIDE SEQUENCE</scope>
    <source>
        <strain evidence="1">USASDec5-558</strain>
    </source>
</reference>
<dbReference type="EMBL" id="DXEV01000130">
    <property type="protein sequence ID" value="HIX57110.1"/>
    <property type="molecule type" value="Genomic_DNA"/>
</dbReference>
<comment type="caution">
    <text evidence="1">The sequence shown here is derived from an EMBL/GenBank/DDBJ whole genome shotgun (WGS) entry which is preliminary data.</text>
</comment>
<dbReference type="AlphaFoldDB" id="A0A9D1WDD6"/>
<gene>
    <name evidence="1" type="ORF">H9850_06530</name>
</gene>
<proteinExistence type="predicted"/>
<name>A0A9D1WDD6_9GAMM</name>
<evidence type="ECO:0000313" key="2">
    <source>
        <dbReference type="Proteomes" id="UP000886829"/>
    </source>
</evidence>
<dbReference type="Proteomes" id="UP000886829">
    <property type="component" value="Unassembled WGS sequence"/>
</dbReference>
<protein>
    <submittedName>
        <fullName evidence="1">Uncharacterized protein</fullName>
    </submittedName>
</protein>
<organism evidence="1 2">
    <name type="scientific">Candidatus Anaerobiospirillum pullistercoris</name>
    <dbReference type="NCBI Taxonomy" id="2838452"/>
    <lineage>
        <taxon>Bacteria</taxon>
        <taxon>Pseudomonadati</taxon>
        <taxon>Pseudomonadota</taxon>
        <taxon>Gammaproteobacteria</taxon>
        <taxon>Aeromonadales</taxon>
        <taxon>Succinivibrionaceae</taxon>
        <taxon>Anaerobiospirillum</taxon>
    </lineage>
</organism>